<keyword evidence="9 11" id="KW-0137">Centromere</keyword>
<sequence>MLFDTGNENRLVLHQNIMASITDPTLSDWFTNTMEEIRNKLLIQTCGEIIDTTVELCQSHKQFVKSAVDTCVKKCKDDETLFETIQTYKRGLEQKNAVMKEKKNAISELVSDIQRKEMQKDDIIQKMERLREEQAKRRDLILSQNKANKNRLKNLNKAKQVFQDHLGLEIRKISGEKLQFIFRNINPADPDSVYTFTMGIKEDGIYQIMSSDPPIECLPVLESKLQETNNFSAFLANVRKEFVSLARF</sequence>
<dbReference type="AlphaFoldDB" id="A0A668AXT8"/>
<evidence type="ECO:0000256" key="9">
    <source>
        <dbReference type="ARBA" id="ARBA00023328"/>
    </source>
</evidence>
<feature type="coiled-coil region" evidence="12">
    <location>
        <begin position="92"/>
        <end position="133"/>
    </location>
</feature>
<comment type="function">
    <text evidence="10">Acts as a component of the essential kinetochore-associated NDC80 complex, which is required for chromosome segregation and spindle checkpoint activity. Required for kinetochore integrity and the organization of stable microtubule binding sites in the outer plate of the kinetochore. The NDC80 complex synergistically enhances the affinity of the SKA1 complex for microtubules and may allow the NDC80 complex to track depolymerizing microtubules.</text>
</comment>
<gene>
    <name evidence="14" type="primary">SPC25</name>
    <name evidence="14" type="synonym">spc25</name>
</gene>
<evidence type="ECO:0000256" key="10">
    <source>
        <dbReference type="ARBA" id="ARBA00045419"/>
    </source>
</evidence>
<evidence type="ECO:0000256" key="1">
    <source>
        <dbReference type="ARBA" id="ARBA00004584"/>
    </source>
</evidence>
<comment type="subunit">
    <text evidence="11">Component of the NDC80 complex.</text>
</comment>
<evidence type="ECO:0000256" key="3">
    <source>
        <dbReference type="ARBA" id="ARBA00013692"/>
    </source>
</evidence>
<evidence type="ECO:0000256" key="8">
    <source>
        <dbReference type="ARBA" id="ARBA00023306"/>
    </source>
</evidence>
<dbReference type="GO" id="GO:0031262">
    <property type="term" value="C:Ndc80 complex"/>
    <property type="evidence" value="ECO:0007669"/>
    <property type="project" value="InterPro"/>
</dbReference>
<dbReference type="GO" id="GO:0005634">
    <property type="term" value="C:nucleus"/>
    <property type="evidence" value="ECO:0007669"/>
    <property type="project" value="UniProtKB-SubCell"/>
</dbReference>
<reference evidence="14" key="2">
    <citation type="submission" date="2025-08" db="UniProtKB">
        <authorList>
            <consortium name="Ensembl"/>
        </authorList>
    </citation>
    <scope>IDENTIFICATION</scope>
</reference>
<evidence type="ECO:0000256" key="4">
    <source>
        <dbReference type="ARBA" id="ARBA00022454"/>
    </source>
</evidence>
<dbReference type="FunCoup" id="A0A668AXT8">
    <property type="interactions" value="221"/>
</dbReference>
<comment type="similarity">
    <text evidence="2 11">Belongs to the SPC25 family.</text>
</comment>
<dbReference type="InterPro" id="IPR045143">
    <property type="entry name" value="Spc25"/>
</dbReference>
<keyword evidence="6 11" id="KW-0498">Mitosis</keyword>
<protein>
    <recommendedName>
        <fullName evidence="3 11">Kinetochore protein SPC25</fullName>
    </recommendedName>
</protein>
<evidence type="ECO:0000256" key="11">
    <source>
        <dbReference type="RuleBase" id="RU367150"/>
    </source>
</evidence>
<dbReference type="GeneTree" id="ENSGT00390000002220"/>
<comment type="subcellular location">
    <subcellularLocation>
        <location evidence="1">Chromosome</location>
        <location evidence="1">Centromere</location>
    </subcellularLocation>
    <subcellularLocation>
        <location evidence="11">Nucleus</location>
    </subcellularLocation>
    <subcellularLocation>
        <location evidence="11">Chromosome</location>
        <location evidence="11">Centromere</location>
        <location evidence="11">Kinetochore</location>
    </subcellularLocation>
</comment>
<evidence type="ECO:0000256" key="12">
    <source>
        <dbReference type="SAM" id="Coils"/>
    </source>
</evidence>
<dbReference type="Pfam" id="PF08234">
    <property type="entry name" value="Spindle_Spc25"/>
    <property type="match status" value="1"/>
</dbReference>
<dbReference type="PANTHER" id="PTHR14281:SF0">
    <property type="entry name" value="KINETOCHORE PROTEIN SPC25"/>
    <property type="match status" value="1"/>
</dbReference>
<keyword evidence="4 11" id="KW-0158">Chromosome</keyword>
<name>A0A668AXT8_9TELE</name>
<keyword evidence="15" id="KW-1185">Reference proteome</keyword>
<dbReference type="GO" id="GO:0007059">
    <property type="term" value="P:chromosome segregation"/>
    <property type="evidence" value="ECO:0007669"/>
    <property type="project" value="InterPro"/>
</dbReference>
<keyword evidence="7 12" id="KW-0175">Coiled coil</keyword>
<dbReference type="Ensembl" id="ENSMMDT00005056746.1">
    <property type="protein sequence ID" value="ENSMMDP00005055684.1"/>
    <property type="gene ID" value="ENSMMDG00005024919.1"/>
</dbReference>
<proteinExistence type="inferred from homology"/>
<keyword evidence="11" id="KW-0995">Kinetochore</keyword>
<dbReference type="GO" id="GO:0051301">
    <property type="term" value="P:cell division"/>
    <property type="evidence" value="ECO:0007669"/>
    <property type="project" value="UniProtKB-UniRule"/>
</dbReference>
<dbReference type="PANTHER" id="PTHR14281">
    <property type="entry name" value="KINETOCHORE PROTEIN SPC25-RELATED"/>
    <property type="match status" value="1"/>
</dbReference>
<dbReference type="InterPro" id="IPR013255">
    <property type="entry name" value="Spc25_C"/>
</dbReference>
<keyword evidence="8 11" id="KW-0131">Cell cycle</keyword>
<evidence type="ECO:0000256" key="6">
    <source>
        <dbReference type="ARBA" id="ARBA00022776"/>
    </source>
</evidence>
<evidence type="ECO:0000313" key="15">
    <source>
        <dbReference type="Proteomes" id="UP000472263"/>
    </source>
</evidence>
<dbReference type="Gene3D" id="6.10.250.1950">
    <property type="match status" value="1"/>
</dbReference>
<dbReference type="InParanoid" id="A0A668AXT8"/>
<reference evidence="14" key="1">
    <citation type="submission" date="2019-06" db="EMBL/GenBank/DDBJ databases">
        <authorList>
            <consortium name="Wellcome Sanger Institute Data Sharing"/>
        </authorList>
    </citation>
    <scope>NUCLEOTIDE SEQUENCE [LARGE SCALE GENOMIC DNA]</scope>
</reference>
<dbReference type="CDD" id="cd23784">
    <property type="entry name" value="RWD_Spc25"/>
    <property type="match status" value="1"/>
</dbReference>
<evidence type="ECO:0000256" key="2">
    <source>
        <dbReference type="ARBA" id="ARBA00006379"/>
    </source>
</evidence>
<feature type="domain" description="Chromosome segregation protein Spc25 C-terminal" evidence="13">
    <location>
        <begin position="173"/>
        <end position="243"/>
    </location>
</feature>
<evidence type="ECO:0000256" key="5">
    <source>
        <dbReference type="ARBA" id="ARBA00022618"/>
    </source>
</evidence>
<dbReference type="Proteomes" id="UP000472263">
    <property type="component" value="Chromosome 21"/>
</dbReference>
<organism evidence="14 15">
    <name type="scientific">Myripristis murdjan</name>
    <name type="common">pinecone soldierfish</name>
    <dbReference type="NCBI Taxonomy" id="586833"/>
    <lineage>
        <taxon>Eukaryota</taxon>
        <taxon>Metazoa</taxon>
        <taxon>Chordata</taxon>
        <taxon>Craniata</taxon>
        <taxon>Vertebrata</taxon>
        <taxon>Euteleostomi</taxon>
        <taxon>Actinopterygii</taxon>
        <taxon>Neopterygii</taxon>
        <taxon>Teleostei</taxon>
        <taxon>Neoteleostei</taxon>
        <taxon>Acanthomorphata</taxon>
        <taxon>Holocentriformes</taxon>
        <taxon>Holocentridae</taxon>
        <taxon>Myripristis</taxon>
    </lineage>
</organism>
<evidence type="ECO:0000259" key="13">
    <source>
        <dbReference type="Pfam" id="PF08234"/>
    </source>
</evidence>
<accession>A0A668AXT8</accession>
<evidence type="ECO:0000256" key="7">
    <source>
        <dbReference type="ARBA" id="ARBA00023054"/>
    </source>
</evidence>
<reference evidence="14" key="3">
    <citation type="submission" date="2025-09" db="UniProtKB">
        <authorList>
            <consortium name="Ensembl"/>
        </authorList>
    </citation>
    <scope>IDENTIFICATION</scope>
</reference>
<evidence type="ECO:0000313" key="14">
    <source>
        <dbReference type="Ensembl" id="ENSMMDP00005055684.1"/>
    </source>
</evidence>
<keyword evidence="5 11" id="KW-0132">Cell division</keyword>
<keyword evidence="11" id="KW-0539">Nucleus</keyword>